<protein>
    <recommendedName>
        <fullName evidence="2">Apea-like HEPN domain-containing protein</fullName>
    </recommendedName>
</protein>
<dbReference type="EMBL" id="AZMM01007770">
    <property type="protein sequence ID" value="ETJ38081.1"/>
    <property type="molecule type" value="Genomic_DNA"/>
</dbReference>
<comment type="caution">
    <text evidence="1">The sequence shown here is derived from an EMBL/GenBank/DDBJ whole genome shotgun (WGS) entry which is preliminary data.</text>
</comment>
<evidence type="ECO:0008006" key="2">
    <source>
        <dbReference type="Google" id="ProtNLM"/>
    </source>
</evidence>
<organism evidence="1">
    <name type="scientific">human gut metagenome</name>
    <dbReference type="NCBI Taxonomy" id="408170"/>
    <lineage>
        <taxon>unclassified sequences</taxon>
        <taxon>metagenomes</taxon>
        <taxon>organismal metagenomes</taxon>
    </lineage>
</organism>
<accession>W1Y6P9</accession>
<proteinExistence type="predicted"/>
<name>W1Y6P9_9ZZZZ</name>
<dbReference type="AlphaFoldDB" id="W1Y6P9"/>
<gene>
    <name evidence="1" type="ORF">Q604_UNBC07770G0004</name>
</gene>
<sequence>MLKGYNNNLFYNKNINSEGIIFFVQRWTELFASKTISSYQFYITNSIVGLHEILDIIDKTLDGSFTTLGNFEACSNELLEMVKNDSILKNHEKGIYNRLLSHLATKVKSIDNRPVLLRLKNEYSYLLKKIEPKYQNYIMEDLLTAIEHNDFKNIEAYTKLLASMCIHKGWTPHGALNLVKNMFFKNISIKDEEQFDLNNLWSLFKSSLDVDKQFDMYIRISFKPLKDNPSPDQFITLMKRLNLEVLTTDEIKEKHPVSQFKSNTKYIHWSTTAKDFYAASHKLVNYINSKITILSFYNKLHNEIDDSVIYLFENNNCKVIKVKKEDLYDYNAFLDSSNKVFENTMNVYSNQNVNIKTTQNALKCVFNYANISSCSVFPEEKFINLWIALESFMKTGQYGNIISHIKEVLPAITCKRYIYKLVRNFAEDCIRCKVSFKVTDLNINLKSEKKQELVKLLIAAIKDPISYNKILTLCSVNSLLKFRLNELHDILENNKSLREKIEKHHQTVSWQIQRLYRIRNEIAHSALLQKNYINTYIGHLYDYLAILISEVIYVCSENIILCINEILPYLKDNFDVFMNIDIKKASQDFLLEDGVINCL</sequence>
<evidence type="ECO:0000313" key="1">
    <source>
        <dbReference type="EMBL" id="ETJ38081.1"/>
    </source>
</evidence>
<reference evidence="1" key="1">
    <citation type="submission" date="2013-12" db="EMBL/GenBank/DDBJ databases">
        <title>A Varibaculum cambriense genome reconstructed from a premature infant gut community with otherwise low bacterial novelty that shifts toward anaerobic metabolism during the third week of life.</title>
        <authorList>
            <person name="Brown C.T."/>
            <person name="Sharon I."/>
            <person name="Thomas B.C."/>
            <person name="Castelle C.J."/>
            <person name="Morowitz M.J."/>
            <person name="Banfield J.F."/>
        </authorList>
    </citation>
    <scope>NUCLEOTIDE SEQUENCE</scope>
</reference>